<keyword evidence="3" id="KW-1185">Reference proteome</keyword>
<feature type="compositionally biased region" description="Low complexity" evidence="1">
    <location>
        <begin position="7"/>
        <end position="18"/>
    </location>
</feature>
<dbReference type="InParanoid" id="A3GGC9"/>
<organism evidence="2 3">
    <name type="scientific">Scheffersomyces stipitis (strain ATCC 58785 / CBS 6054 / NBRC 10063 / NRRL Y-11545)</name>
    <name type="common">Yeast</name>
    <name type="synonym">Pichia stipitis</name>
    <dbReference type="NCBI Taxonomy" id="322104"/>
    <lineage>
        <taxon>Eukaryota</taxon>
        <taxon>Fungi</taxon>
        <taxon>Dikarya</taxon>
        <taxon>Ascomycota</taxon>
        <taxon>Saccharomycotina</taxon>
        <taxon>Pichiomycetes</taxon>
        <taxon>Debaryomycetaceae</taxon>
        <taxon>Scheffersomyces</taxon>
    </lineage>
</organism>
<feature type="compositionally biased region" description="Low complexity" evidence="1">
    <location>
        <begin position="57"/>
        <end position="66"/>
    </location>
</feature>
<evidence type="ECO:0000313" key="2">
    <source>
        <dbReference type="EMBL" id="EAZ63912.1"/>
    </source>
</evidence>
<comment type="caution">
    <text evidence="2">The sequence shown here is derived from an EMBL/GenBank/DDBJ whole genome shotgun (WGS) entry which is preliminary data.</text>
</comment>
<dbReference type="EMBL" id="AAVQ01000001">
    <property type="protein sequence ID" value="EAZ63912.1"/>
    <property type="molecule type" value="Genomic_DNA"/>
</dbReference>
<proteinExistence type="predicted"/>
<dbReference type="RefSeq" id="XP_001387935.1">
    <property type="nucleotide sequence ID" value="XM_001387898.1"/>
</dbReference>
<dbReference type="GeneID" id="4851328"/>
<dbReference type="OrthoDB" id="4090086at2759"/>
<sequence length="125" mass="13467">MSSSQNSSPEFEQSPFEESVNRQAINNTALDEEKAISSEPQPTNEMSLSQAKDEADNNSSISSSSSDNDDAASGYERESNECTEFCIECCNCFGLFSGCCPNDSEGCITTVATFFGNILFACCKC</sequence>
<feature type="region of interest" description="Disordered" evidence="1">
    <location>
        <begin position="1"/>
        <end position="74"/>
    </location>
</feature>
<dbReference type="OMA" id="RESNECT"/>
<dbReference type="AlphaFoldDB" id="A3GGC9"/>
<accession>A3GGC9</accession>
<name>A3GGC9_PICST</name>
<dbReference type="eggNOG" id="ENOG502RN81">
    <property type="taxonomic scope" value="Eukaryota"/>
</dbReference>
<gene>
    <name evidence="2" type="primary">SRP40.4</name>
    <name evidence="2" type="ORF">PICST_28555</name>
</gene>
<reference evidence="2 3" key="1">
    <citation type="journal article" date="2007" name="Nat. Biotechnol.">
        <title>Genome sequence of the lignocellulose-bioconverting and xylose-fermenting yeast Pichia stipitis.</title>
        <authorList>
            <person name="Jeffries T.W."/>
            <person name="Grigoriev I.V."/>
            <person name="Grimwood J."/>
            <person name="Laplaza J.M."/>
            <person name="Aerts A."/>
            <person name="Salamov A."/>
            <person name="Schmutz J."/>
            <person name="Lindquist E."/>
            <person name="Dehal P."/>
            <person name="Shapiro H."/>
            <person name="Jin Y.S."/>
            <person name="Passoth V."/>
            <person name="Richardson P.M."/>
        </authorList>
    </citation>
    <scope>NUCLEOTIDE SEQUENCE [LARGE SCALE GENOMIC DNA]</scope>
    <source>
        <strain evidence="3">ATCC 58785 / CBS 6054 / NBRC 10063 / NRRL Y-11545</strain>
    </source>
</reference>
<dbReference type="Proteomes" id="UP000002258">
    <property type="component" value="Chromosome 1"/>
</dbReference>
<evidence type="ECO:0000256" key="1">
    <source>
        <dbReference type="SAM" id="MobiDB-lite"/>
    </source>
</evidence>
<dbReference type="HOGENOM" id="CLU_135147_1_0_1"/>
<protein>
    <submittedName>
        <fullName evidence="2">Hypothetical suppressor of mutant AC40 subunit of RNA polymerase I and III (High serine)</fullName>
    </submittedName>
</protein>
<evidence type="ECO:0000313" key="3">
    <source>
        <dbReference type="Proteomes" id="UP000002258"/>
    </source>
</evidence>
<dbReference type="KEGG" id="pic:PICST_28555"/>
<feature type="compositionally biased region" description="Polar residues" evidence="1">
    <location>
        <begin position="38"/>
        <end position="50"/>
    </location>
</feature>